<dbReference type="InterPro" id="IPR002110">
    <property type="entry name" value="Ankyrin_rpt"/>
</dbReference>
<dbReference type="Pfam" id="PF12796">
    <property type="entry name" value="Ank_2"/>
    <property type="match status" value="1"/>
</dbReference>
<dbReference type="Gene3D" id="1.25.40.20">
    <property type="entry name" value="Ankyrin repeat-containing domain"/>
    <property type="match status" value="2"/>
</dbReference>
<dbReference type="InterPro" id="IPR036770">
    <property type="entry name" value="Ankyrin_rpt-contain_sf"/>
</dbReference>
<keyword evidence="2 3" id="KW-0040">ANK repeat</keyword>
<protein>
    <submittedName>
        <fullName evidence="4">Ankyrin</fullName>
    </submittedName>
</protein>
<name>A0A1Y2F9M7_9FUNG</name>
<evidence type="ECO:0000313" key="4">
    <source>
        <dbReference type="EMBL" id="ORY80630.1"/>
    </source>
</evidence>
<evidence type="ECO:0000256" key="3">
    <source>
        <dbReference type="PROSITE-ProRule" id="PRU00023"/>
    </source>
</evidence>
<proteinExistence type="predicted"/>
<dbReference type="OrthoDB" id="2131941at2759"/>
<dbReference type="Proteomes" id="UP000193920">
    <property type="component" value="Unassembled WGS sequence"/>
</dbReference>
<evidence type="ECO:0000256" key="1">
    <source>
        <dbReference type="ARBA" id="ARBA00022737"/>
    </source>
</evidence>
<sequence>MEFEEFTTEFITSLKTNNKNCLKLIEGHKTLVQANLVENATPENINKYVEEINKALLQTKRKFSVFEKILKYETFSKVLAEWKNSDVLVKACKNEKKDVIKWLLTMDINTTIQDEDGMTALMYAVKNPHLIIAVKLLSFRSDDLNLVDKNGENAVFHALKNLSALKELLRTKIDVNQLNKNNETALLYCCKNDIFEPIKYLINRKDLNVNIADNDERTPAMYLAEKGKNSELRSLETLHCNYDFVNSKNESVLSLVINKMYNPTEKCSTELYSEYLRIIVSLVHFNCNFNLPVDEDGNTAIMVFMLIPDFLTLQYVIKKVDDIDFTIQNKYGESASSLSKKLGNQHDVLKLINENPTYVTADNKKVKAENAEVIKETPTKINTNNKYQEFEMTKSLEKLTKRVYYESDIYLDPRNEIFTKYQVDEMNYWVFA</sequence>
<dbReference type="SUPFAM" id="SSF48403">
    <property type="entry name" value="Ankyrin repeat"/>
    <property type="match status" value="1"/>
</dbReference>
<evidence type="ECO:0000256" key="2">
    <source>
        <dbReference type="ARBA" id="ARBA00023043"/>
    </source>
</evidence>
<evidence type="ECO:0000313" key="5">
    <source>
        <dbReference type="Proteomes" id="UP000193920"/>
    </source>
</evidence>
<dbReference type="EMBL" id="MCOG01000012">
    <property type="protein sequence ID" value="ORY80630.1"/>
    <property type="molecule type" value="Genomic_DNA"/>
</dbReference>
<dbReference type="PANTHER" id="PTHR24198">
    <property type="entry name" value="ANKYRIN REPEAT AND PROTEIN KINASE DOMAIN-CONTAINING PROTEIN"/>
    <property type="match status" value="1"/>
</dbReference>
<gene>
    <name evidence="4" type="ORF">LY90DRAFT_697890</name>
</gene>
<keyword evidence="5" id="KW-1185">Reference proteome</keyword>
<dbReference type="STRING" id="1754190.A0A1Y2F9M7"/>
<keyword evidence="1" id="KW-0677">Repeat</keyword>
<reference evidence="4 5" key="1">
    <citation type="submission" date="2016-08" db="EMBL/GenBank/DDBJ databases">
        <title>A Parts List for Fungal Cellulosomes Revealed by Comparative Genomics.</title>
        <authorList>
            <consortium name="DOE Joint Genome Institute"/>
            <person name="Haitjema C.H."/>
            <person name="Gilmore S.P."/>
            <person name="Henske J.K."/>
            <person name="Solomon K.V."/>
            <person name="De Groot R."/>
            <person name="Kuo A."/>
            <person name="Mondo S.J."/>
            <person name="Salamov A.A."/>
            <person name="Labutti K."/>
            <person name="Zhao Z."/>
            <person name="Chiniquy J."/>
            <person name="Barry K."/>
            <person name="Brewer H.M."/>
            <person name="Purvine S.O."/>
            <person name="Wright A.T."/>
            <person name="Boxma B."/>
            <person name="Van Alen T."/>
            <person name="Hackstein J.H."/>
            <person name="Baker S.E."/>
            <person name="Grigoriev I.V."/>
            <person name="O'Malley M.A."/>
        </authorList>
    </citation>
    <scope>NUCLEOTIDE SEQUENCE [LARGE SCALE GENOMIC DNA]</scope>
    <source>
        <strain evidence="4 5">G1</strain>
    </source>
</reference>
<dbReference type="PANTHER" id="PTHR24198:SF165">
    <property type="entry name" value="ANKYRIN REPEAT-CONTAINING PROTEIN-RELATED"/>
    <property type="match status" value="1"/>
</dbReference>
<organism evidence="4 5">
    <name type="scientific">Neocallimastix californiae</name>
    <dbReference type="NCBI Taxonomy" id="1754190"/>
    <lineage>
        <taxon>Eukaryota</taxon>
        <taxon>Fungi</taxon>
        <taxon>Fungi incertae sedis</taxon>
        <taxon>Chytridiomycota</taxon>
        <taxon>Chytridiomycota incertae sedis</taxon>
        <taxon>Neocallimastigomycetes</taxon>
        <taxon>Neocallimastigales</taxon>
        <taxon>Neocallimastigaceae</taxon>
        <taxon>Neocallimastix</taxon>
    </lineage>
</organism>
<dbReference type="SMART" id="SM00248">
    <property type="entry name" value="ANK"/>
    <property type="match status" value="6"/>
</dbReference>
<dbReference type="AlphaFoldDB" id="A0A1Y2F9M7"/>
<dbReference type="PROSITE" id="PS50088">
    <property type="entry name" value="ANK_REPEAT"/>
    <property type="match status" value="1"/>
</dbReference>
<feature type="repeat" description="ANK" evidence="3">
    <location>
        <begin position="116"/>
        <end position="149"/>
    </location>
</feature>
<comment type="caution">
    <text evidence="4">The sequence shown here is derived from an EMBL/GenBank/DDBJ whole genome shotgun (WGS) entry which is preliminary data.</text>
</comment>
<accession>A0A1Y2F9M7</accession>